<evidence type="ECO:0000313" key="7">
    <source>
        <dbReference type="Proteomes" id="UP000326924"/>
    </source>
</evidence>
<evidence type="ECO:0000259" key="5">
    <source>
        <dbReference type="PROSITE" id="PS50076"/>
    </source>
</evidence>
<dbReference type="CDD" id="cd06257">
    <property type="entry name" value="DnaJ"/>
    <property type="match status" value="1"/>
</dbReference>
<dbReference type="OrthoDB" id="10250354at2759"/>
<dbReference type="InterPro" id="IPR013105">
    <property type="entry name" value="TPR_2"/>
</dbReference>
<name>A0A5J5EIN0_9PEZI</name>
<dbReference type="FunFam" id="1.10.287.110:FF:000055">
    <property type="entry name" value="DnaJ subfamily C member 7"/>
    <property type="match status" value="1"/>
</dbReference>
<evidence type="ECO:0000256" key="2">
    <source>
        <dbReference type="ARBA" id="ARBA00022803"/>
    </source>
</evidence>
<dbReference type="InterPro" id="IPR011990">
    <property type="entry name" value="TPR-like_helical_dom_sf"/>
</dbReference>
<dbReference type="Proteomes" id="UP000326924">
    <property type="component" value="Unassembled WGS sequence"/>
</dbReference>
<dbReference type="AlphaFoldDB" id="A0A5J5EIN0"/>
<evidence type="ECO:0000256" key="3">
    <source>
        <dbReference type="PROSITE-ProRule" id="PRU00339"/>
    </source>
</evidence>
<evidence type="ECO:0000313" key="6">
    <source>
        <dbReference type="EMBL" id="KAA8894786.1"/>
    </source>
</evidence>
<comment type="caution">
    <text evidence="6">The sequence shown here is derived from an EMBL/GenBank/DDBJ whole genome shotgun (WGS) entry which is preliminary data.</text>
</comment>
<dbReference type="InterPro" id="IPR036869">
    <property type="entry name" value="J_dom_sf"/>
</dbReference>
<feature type="repeat" description="TPR" evidence="3">
    <location>
        <begin position="43"/>
        <end position="76"/>
    </location>
</feature>
<organism evidence="6 7">
    <name type="scientific">Sphaerosporella brunnea</name>
    <dbReference type="NCBI Taxonomy" id="1250544"/>
    <lineage>
        <taxon>Eukaryota</taxon>
        <taxon>Fungi</taxon>
        <taxon>Dikarya</taxon>
        <taxon>Ascomycota</taxon>
        <taxon>Pezizomycotina</taxon>
        <taxon>Pezizomycetes</taxon>
        <taxon>Pezizales</taxon>
        <taxon>Pyronemataceae</taxon>
        <taxon>Sphaerosporella</taxon>
    </lineage>
</organism>
<feature type="region of interest" description="Disordered" evidence="4">
    <location>
        <begin position="515"/>
        <end position="543"/>
    </location>
</feature>
<feature type="region of interest" description="Disordered" evidence="4">
    <location>
        <begin position="1"/>
        <end position="42"/>
    </location>
</feature>
<dbReference type="InterPro" id="IPR001623">
    <property type="entry name" value="DnaJ_domain"/>
</dbReference>
<dbReference type="SMART" id="SM00028">
    <property type="entry name" value="TPR"/>
    <property type="match status" value="7"/>
</dbReference>
<proteinExistence type="predicted"/>
<dbReference type="Gene3D" id="1.10.287.110">
    <property type="entry name" value="DnaJ domain"/>
    <property type="match status" value="1"/>
</dbReference>
<dbReference type="PROSITE" id="PS50005">
    <property type="entry name" value="TPR"/>
    <property type="match status" value="4"/>
</dbReference>
<dbReference type="InterPro" id="IPR018253">
    <property type="entry name" value="DnaJ_domain_CS"/>
</dbReference>
<dbReference type="PROSITE" id="PS50076">
    <property type="entry name" value="DNAJ_2"/>
    <property type="match status" value="1"/>
</dbReference>
<sequence>MPPTSGPMDVDPESTSIPTPPPASGVNGTHTLPPDPPKEELDGEAYKQAGNKFFKQKEYIKSVEQYSKAIECEPENGTFLSNRAAAYMLAGKFREALADCIASDRYSPSNPKTLLRMARIQLALGRPEEALETYDRIQPPPAEKDKAPAVQMLQHLRSARQSVQSGTHGSMTLYALDRAESGLGQGVDPPKEWKLLRGEANLKMGTQHSLGEAQNVAMSLLRQNQQDSDALVLRGRVLYAQGDNGKAAAHFQAALRCDPDMKAARIYLKKSRELERKKADGNEAFKQGDYAKAKELYSQALSVDPENKGTNAKLHQNRAMASTKLKEWSEAISDCNEALRLDPSYTKARKTLAKALGESGNWEEAVRELKVASDADPSDATLKKEIRNAELELKKSKRKDYYKILGVEKDANETDIKKAYRRMAIKFHPDKNPDNPDAAEKFKDIGEAYETLSDPSKRQRYDSGVDLQEPEDMFSGMGGGMGGGIDPSVLFNMMNGGGGGSFHFGGGGGGFPGGGFPGGAFGGGSSRRSRGGPPGGFPPGFSF</sequence>
<dbReference type="Pfam" id="PF00226">
    <property type="entry name" value="DnaJ"/>
    <property type="match status" value="1"/>
</dbReference>
<feature type="repeat" description="TPR" evidence="3">
    <location>
        <begin position="228"/>
        <end position="261"/>
    </location>
</feature>
<dbReference type="PANTHER" id="PTHR45188:SF2">
    <property type="entry name" value="DNAJ HOMOLOG SUBFAMILY C MEMBER 7"/>
    <property type="match status" value="1"/>
</dbReference>
<feature type="domain" description="J" evidence="5">
    <location>
        <begin position="400"/>
        <end position="465"/>
    </location>
</feature>
<dbReference type="SUPFAM" id="SSF48452">
    <property type="entry name" value="TPR-like"/>
    <property type="match status" value="1"/>
</dbReference>
<dbReference type="PANTHER" id="PTHR45188">
    <property type="entry name" value="DNAJ PROTEIN P58IPK HOMOLOG"/>
    <property type="match status" value="1"/>
</dbReference>
<feature type="compositionally biased region" description="Gly residues" evidence="4">
    <location>
        <begin position="515"/>
        <end position="525"/>
    </location>
</feature>
<dbReference type="Pfam" id="PF14559">
    <property type="entry name" value="TPR_19"/>
    <property type="match status" value="2"/>
</dbReference>
<dbReference type="EMBL" id="VXIS01000311">
    <property type="protein sequence ID" value="KAA8894786.1"/>
    <property type="molecule type" value="Genomic_DNA"/>
</dbReference>
<keyword evidence="7" id="KW-1185">Reference proteome</keyword>
<dbReference type="InParanoid" id="A0A5J5EIN0"/>
<evidence type="ECO:0000256" key="1">
    <source>
        <dbReference type="ARBA" id="ARBA00022737"/>
    </source>
</evidence>
<dbReference type="PROSITE" id="PS00636">
    <property type="entry name" value="DNAJ_1"/>
    <property type="match status" value="1"/>
</dbReference>
<dbReference type="SUPFAM" id="SSF46565">
    <property type="entry name" value="Chaperone J-domain"/>
    <property type="match status" value="1"/>
</dbReference>
<dbReference type="PRINTS" id="PR00625">
    <property type="entry name" value="JDOMAIN"/>
</dbReference>
<protein>
    <recommendedName>
        <fullName evidence="5">J domain-containing protein</fullName>
    </recommendedName>
</protein>
<keyword evidence="1" id="KW-0677">Repeat</keyword>
<gene>
    <name evidence="6" type="ORF">FN846DRAFT_894753</name>
</gene>
<accession>A0A5J5EIN0</accession>
<dbReference type="Gene3D" id="1.25.40.10">
    <property type="entry name" value="Tetratricopeptide repeat domain"/>
    <property type="match status" value="1"/>
</dbReference>
<evidence type="ECO:0000256" key="4">
    <source>
        <dbReference type="SAM" id="MobiDB-lite"/>
    </source>
</evidence>
<dbReference type="Pfam" id="PF07719">
    <property type="entry name" value="TPR_2"/>
    <property type="match status" value="1"/>
</dbReference>
<feature type="repeat" description="TPR" evidence="3">
    <location>
        <begin position="274"/>
        <end position="307"/>
    </location>
</feature>
<dbReference type="InterPro" id="IPR019734">
    <property type="entry name" value="TPR_rpt"/>
</dbReference>
<dbReference type="Pfam" id="PF13432">
    <property type="entry name" value="TPR_16"/>
    <property type="match status" value="1"/>
</dbReference>
<keyword evidence="2 3" id="KW-0802">TPR repeat</keyword>
<reference evidence="6 7" key="1">
    <citation type="submission" date="2019-09" db="EMBL/GenBank/DDBJ databases">
        <title>Draft genome of the ectomycorrhizal ascomycete Sphaerosporella brunnea.</title>
        <authorList>
            <consortium name="DOE Joint Genome Institute"/>
            <person name="Benucci G.M."/>
            <person name="Marozzi G."/>
            <person name="Antonielli L."/>
            <person name="Sanchez S."/>
            <person name="Marco P."/>
            <person name="Wang X."/>
            <person name="Falini L.B."/>
            <person name="Barry K."/>
            <person name="Haridas S."/>
            <person name="Lipzen A."/>
            <person name="Labutti K."/>
            <person name="Grigoriev I.V."/>
            <person name="Murat C."/>
            <person name="Martin F."/>
            <person name="Albertini E."/>
            <person name="Donnini D."/>
            <person name="Bonito G."/>
        </authorList>
    </citation>
    <scope>NUCLEOTIDE SEQUENCE [LARGE SCALE GENOMIC DNA]</scope>
    <source>
        <strain evidence="6 7">Sb_GMNB300</strain>
    </source>
</reference>
<dbReference type="SMART" id="SM00271">
    <property type="entry name" value="DnaJ"/>
    <property type="match status" value="1"/>
</dbReference>
<feature type="repeat" description="TPR" evidence="3">
    <location>
        <begin position="312"/>
        <end position="345"/>
    </location>
</feature>